<dbReference type="RefSeq" id="WP_094486663.1">
    <property type="nucleotide sequence ID" value="NZ_NOXX01000204.1"/>
</dbReference>
<dbReference type="EMBL" id="NOXX01000204">
    <property type="protein sequence ID" value="OYQ43427.1"/>
    <property type="molecule type" value="Genomic_DNA"/>
</dbReference>
<dbReference type="InterPro" id="IPR003961">
    <property type="entry name" value="FN3_dom"/>
</dbReference>
<evidence type="ECO:0000313" key="5">
    <source>
        <dbReference type="Proteomes" id="UP000216035"/>
    </source>
</evidence>
<dbReference type="PROSITE" id="PS50853">
    <property type="entry name" value="FN3"/>
    <property type="match status" value="1"/>
</dbReference>
<dbReference type="SMART" id="SM00060">
    <property type="entry name" value="FN3"/>
    <property type="match status" value="1"/>
</dbReference>
<gene>
    <name evidence="4" type="ORF">CHX27_10130</name>
</gene>
<keyword evidence="5" id="KW-1185">Reference proteome</keyword>
<feature type="chain" id="PRO_5012400594" description="Fibronectin type-III domain-containing protein" evidence="2">
    <location>
        <begin position="21"/>
        <end position="743"/>
    </location>
</feature>
<dbReference type="InterPro" id="IPR013783">
    <property type="entry name" value="Ig-like_fold"/>
</dbReference>
<dbReference type="InterPro" id="IPR026444">
    <property type="entry name" value="Secre_tail"/>
</dbReference>
<dbReference type="Pfam" id="PF18962">
    <property type="entry name" value="Por_Secre_tail"/>
    <property type="match status" value="1"/>
</dbReference>
<comment type="caution">
    <text evidence="4">The sequence shown here is derived from an EMBL/GenBank/DDBJ whole genome shotgun (WGS) entry which is preliminary data.</text>
</comment>
<dbReference type="Pfam" id="PF23759">
    <property type="entry name" value="GBD_T9SS_assoc"/>
    <property type="match status" value="1"/>
</dbReference>
<dbReference type="SUPFAM" id="SSF49265">
    <property type="entry name" value="Fibronectin type III"/>
    <property type="match status" value="1"/>
</dbReference>
<sequence length="743" mass="78757">MKKITLTVLFLCAFAWSSIAQVQVGSGNIESQNVPIEPYYNFSYSQSIYLASEINATGQITGIQYYFSGTTSLESSQEWVVYLKTSDRTSFVDATDWEDITTFTQVYSGAFPVTAPGWYTINFDVPFDYNGTDNLIVAVEENQDDFDGFSDDFWNSPVTGNRSIYAYSDDLNIDPTNPTDVPDGADVFTGVAAFVPNIIFEGIQQACATPGGLTVNGVTSTSATVTWNAGDQSNWEIFVVPASEPAPTEADAGVAVSGTAQYTASNLTATTTYNVYVRAVCSGGLLSTWSSAVTFTTTIDCSAATEIEACGEEVSYTLAAGNGTLNVEACGFDTPGQEKLYVFTPEITGIYELQVTAATGGYVDYFFKPVEGATCDANGWECIDDINAAATAEIGFLTGGVSYFILVDAESITAKSQTFNIVCAPACTAPQAQFVSEANCAENEEFFVFVEVDFLGTATGATVTDDQGSPAQTIIGLGELEFGPYPIGTEVIFTVANDQDETCFNAYDAITVASCPPANDECENAISLTVGGAIEEQPVDVANAGATDSEQAEPTTCFGYDGGDIWYVLEVPASGSVTIQTGNSSTGETGMDTVITAYTGTCDALTQISCDDDGAPGFADTYSQVILTGRTPGESIYLRVYEYNNNGVGTFSISAFDASLLSVGEGSIQKSAVYPNPVKDVLNISNQDTISNVSVFNLLGQQVLSLNVNNSEAKLDFSGLTTGTYLVKVQSENGLETIKIVKN</sequence>
<dbReference type="InterPro" id="IPR056600">
    <property type="entry name" value="GBD_T9SS_assoc"/>
</dbReference>
<evidence type="ECO:0000313" key="4">
    <source>
        <dbReference type="EMBL" id="OYQ43427.1"/>
    </source>
</evidence>
<feature type="signal peptide" evidence="2">
    <location>
        <begin position="1"/>
        <end position="20"/>
    </location>
</feature>
<reference evidence="4 5" key="1">
    <citation type="submission" date="2017-07" db="EMBL/GenBank/DDBJ databases">
        <title>Flavobacterium cyanobacteriorum sp. nov., isolated from cyanobacterial aggregates in a eutrophic lake.</title>
        <authorList>
            <person name="Cai H."/>
        </authorList>
    </citation>
    <scope>NUCLEOTIDE SEQUENCE [LARGE SCALE GENOMIC DNA]</scope>
    <source>
        <strain evidence="4 5">TH167</strain>
    </source>
</reference>
<proteinExistence type="predicted"/>
<keyword evidence="1 2" id="KW-0732">Signal</keyword>
<evidence type="ECO:0000259" key="3">
    <source>
        <dbReference type="PROSITE" id="PS50853"/>
    </source>
</evidence>
<dbReference type="InterPro" id="IPR036116">
    <property type="entry name" value="FN3_sf"/>
</dbReference>
<dbReference type="CDD" id="cd00063">
    <property type="entry name" value="FN3"/>
    <property type="match status" value="1"/>
</dbReference>
<feature type="domain" description="Fibronectin type-III" evidence="3">
    <location>
        <begin position="209"/>
        <end position="300"/>
    </location>
</feature>
<dbReference type="Gene3D" id="2.60.40.10">
    <property type="entry name" value="Immunoglobulins"/>
    <property type="match status" value="1"/>
</dbReference>
<evidence type="ECO:0000256" key="2">
    <source>
        <dbReference type="SAM" id="SignalP"/>
    </source>
</evidence>
<evidence type="ECO:0000256" key="1">
    <source>
        <dbReference type="ARBA" id="ARBA00022729"/>
    </source>
</evidence>
<dbReference type="Pfam" id="PF00041">
    <property type="entry name" value="fn3"/>
    <property type="match status" value="1"/>
</dbReference>
<dbReference type="Proteomes" id="UP000216035">
    <property type="component" value="Unassembled WGS sequence"/>
</dbReference>
<organism evidence="4 5">
    <name type="scientific">Flavobacterium aurantiibacter</name>
    <dbReference type="NCBI Taxonomy" id="2023067"/>
    <lineage>
        <taxon>Bacteria</taxon>
        <taxon>Pseudomonadati</taxon>
        <taxon>Bacteroidota</taxon>
        <taxon>Flavobacteriia</taxon>
        <taxon>Flavobacteriales</taxon>
        <taxon>Flavobacteriaceae</taxon>
        <taxon>Flavobacterium</taxon>
    </lineage>
</organism>
<accession>A0A255ZPC1</accession>
<dbReference type="AlphaFoldDB" id="A0A255ZPC1"/>
<name>A0A255ZPC1_9FLAO</name>
<dbReference type="OrthoDB" id="975384at2"/>
<dbReference type="NCBIfam" id="TIGR04183">
    <property type="entry name" value="Por_Secre_tail"/>
    <property type="match status" value="1"/>
</dbReference>
<protein>
    <recommendedName>
        <fullName evidence="3">Fibronectin type-III domain-containing protein</fullName>
    </recommendedName>
</protein>